<evidence type="ECO:0000256" key="4">
    <source>
        <dbReference type="HAMAP-Rule" id="MF_00251"/>
    </source>
</evidence>
<evidence type="ECO:0000256" key="1">
    <source>
        <dbReference type="ARBA" id="ARBA00007645"/>
    </source>
</evidence>
<dbReference type="Proteomes" id="UP000231530">
    <property type="component" value="Unassembled WGS sequence"/>
</dbReference>
<dbReference type="GO" id="GO:1990904">
    <property type="term" value="C:ribonucleoprotein complex"/>
    <property type="evidence" value="ECO:0007669"/>
    <property type="project" value="UniProtKB-KW"/>
</dbReference>
<dbReference type="GO" id="GO:0006412">
    <property type="term" value="P:translation"/>
    <property type="evidence" value="ECO:0007669"/>
    <property type="project" value="UniProtKB-UniRule"/>
</dbReference>
<evidence type="ECO:0000256" key="5">
    <source>
        <dbReference type="RuleBase" id="RU000571"/>
    </source>
</evidence>
<name>A0A2H0TX46_9BACT</name>
<evidence type="ECO:0000313" key="7">
    <source>
        <dbReference type="Proteomes" id="UP000231530"/>
    </source>
</evidence>
<keyword evidence="3 4" id="KW-0687">Ribonucleoprotein</keyword>
<dbReference type="AlphaFoldDB" id="A0A2H0TX46"/>
<protein>
    <recommendedName>
        <fullName evidence="4">Large ribosomal subunit protein bL36</fullName>
    </recommendedName>
</protein>
<proteinExistence type="inferred from homology"/>
<dbReference type="HAMAP" id="MF_00251">
    <property type="entry name" value="Ribosomal_bL36"/>
    <property type="match status" value="1"/>
</dbReference>
<dbReference type="PROSITE" id="PS00828">
    <property type="entry name" value="RIBOSOMAL_L36"/>
    <property type="match status" value="1"/>
</dbReference>
<dbReference type="InterPro" id="IPR035977">
    <property type="entry name" value="Ribosomal_bL36_sp"/>
</dbReference>
<dbReference type="PANTHER" id="PTHR42888">
    <property type="entry name" value="50S RIBOSOMAL PROTEIN L36, CHLOROPLASTIC"/>
    <property type="match status" value="1"/>
</dbReference>
<accession>A0A2H0TX46</accession>
<dbReference type="Pfam" id="PF00444">
    <property type="entry name" value="Ribosomal_L36"/>
    <property type="match status" value="1"/>
</dbReference>
<dbReference type="SUPFAM" id="SSF57840">
    <property type="entry name" value="Ribosomal protein L36"/>
    <property type="match status" value="1"/>
</dbReference>
<dbReference type="GO" id="GO:0005840">
    <property type="term" value="C:ribosome"/>
    <property type="evidence" value="ECO:0007669"/>
    <property type="project" value="UniProtKB-KW"/>
</dbReference>
<dbReference type="GO" id="GO:0005737">
    <property type="term" value="C:cytoplasm"/>
    <property type="evidence" value="ECO:0007669"/>
    <property type="project" value="UniProtKB-ARBA"/>
</dbReference>
<evidence type="ECO:0000256" key="2">
    <source>
        <dbReference type="ARBA" id="ARBA00022980"/>
    </source>
</evidence>
<dbReference type="InterPro" id="IPR000473">
    <property type="entry name" value="Ribosomal_bL36"/>
</dbReference>
<dbReference type="EMBL" id="PFBY01000009">
    <property type="protein sequence ID" value="PIR76721.1"/>
    <property type="molecule type" value="Genomic_DNA"/>
</dbReference>
<comment type="similarity">
    <text evidence="1 4 5">Belongs to the bacterial ribosomal protein bL36 family.</text>
</comment>
<organism evidence="6 7">
    <name type="scientific">Candidatus Magasanikbacteria bacterium CG10_big_fil_rev_8_21_14_0_10_42_10</name>
    <dbReference type="NCBI Taxonomy" id="1974649"/>
    <lineage>
        <taxon>Bacteria</taxon>
        <taxon>Candidatus Magasanikiibacteriota</taxon>
    </lineage>
</organism>
<dbReference type="NCBIfam" id="TIGR01022">
    <property type="entry name" value="rpmJ_bact"/>
    <property type="match status" value="1"/>
</dbReference>
<gene>
    <name evidence="4" type="primary">rpmJ</name>
    <name evidence="6" type="ORF">COU32_00540</name>
</gene>
<comment type="caution">
    <text evidence="6">The sequence shown here is derived from an EMBL/GenBank/DDBJ whole genome shotgun (WGS) entry which is preliminary data.</text>
</comment>
<sequence length="46" mass="5251">MKVHSGVKPRCAKCKVVRRKGVVHVICENPRHKQRQGQKKRTSASN</sequence>
<keyword evidence="2 4" id="KW-0689">Ribosomal protein</keyword>
<evidence type="ECO:0000313" key="6">
    <source>
        <dbReference type="EMBL" id="PIR76721.1"/>
    </source>
</evidence>
<reference evidence="7" key="1">
    <citation type="submission" date="2017-09" db="EMBL/GenBank/DDBJ databases">
        <title>Depth-based differentiation of microbial function through sediment-hosted aquifers and enrichment of novel symbionts in the deep terrestrial subsurface.</title>
        <authorList>
            <person name="Probst A.J."/>
            <person name="Ladd B."/>
            <person name="Jarett J.K."/>
            <person name="Geller-Mcgrath D.E."/>
            <person name="Sieber C.M.K."/>
            <person name="Emerson J.B."/>
            <person name="Anantharaman K."/>
            <person name="Thomas B.C."/>
            <person name="Malmstrom R."/>
            <person name="Stieglmeier M."/>
            <person name="Klingl A."/>
            <person name="Woyke T."/>
            <person name="Ryan C.M."/>
            <person name="Banfield J.F."/>
        </authorList>
    </citation>
    <scope>NUCLEOTIDE SEQUENCE [LARGE SCALE GENOMIC DNA]</scope>
</reference>
<dbReference type="GO" id="GO:0003735">
    <property type="term" value="F:structural constituent of ribosome"/>
    <property type="evidence" value="ECO:0007669"/>
    <property type="project" value="InterPro"/>
</dbReference>
<dbReference type="PANTHER" id="PTHR42888:SF1">
    <property type="entry name" value="LARGE RIBOSOMAL SUBUNIT PROTEIN BL36C"/>
    <property type="match status" value="1"/>
</dbReference>
<evidence type="ECO:0000256" key="3">
    <source>
        <dbReference type="ARBA" id="ARBA00023274"/>
    </source>
</evidence>